<reference evidence="1" key="1">
    <citation type="journal article" date="2023" name="Insect Mol. Biol.">
        <title>Genome sequencing provides insights into the evolution of gene families encoding plant cell wall-degrading enzymes in longhorned beetles.</title>
        <authorList>
            <person name="Shin N.R."/>
            <person name="Okamura Y."/>
            <person name="Kirsch R."/>
            <person name="Pauchet Y."/>
        </authorList>
    </citation>
    <scope>NUCLEOTIDE SEQUENCE</scope>
    <source>
        <strain evidence="1">MMC_N1</strain>
    </source>
</reference>
<proteinExistence type="predicted"/>
<dbReference type="Proteomes" id="UP001162164">
    <property type="component" value="Unassembled WGS sequence"/>
</dbReference>
<evidence type="ECO:0000313" key="2">
    <source>
        <dbReference type="Proteomes" id="UP001162164"/>
    </source>
</evidence>
<evidence type="ECO:0000313" key="1">
    <source>
        <dbReference type="EMBL" id="KAJ8975335.1"/>
    </source>
</evidence>
<keyword evidence="2" id="KW-1185">Reference proteome</keyword>
<comment type="caution">
    <text evidence="1">The sequence shown here is derived from an EMBL/GenBank/DDBJ whole genome shotgun (WGS) entry which is preliminary data.</text>
</comment>
<name>A0ABQ9JCR0_9CUCU</name>
<accession>A0ABQ9JCR0</accession>
<dbReference type="EMBL" id="JAPWTJ010000838">
    <property type="protein sequence ID" value="KAJ8975335.1"/>
    <property type="molecule type" value="Genomic_DNA"/>
</dbReference>
<sequence>MPVHLSEKQTLFCRSSAGDEPAKDEDNNCNCGCPPVPTAQILGGPDLHVDKGSTINLTCSIRFSPRSRQPTSSGIIMMTSCLYLILLGHAVVKMVENALQLASVQFSSETTETDFACDEVKSRSMFRIATLDLCKGVENYPVLLKCRWIFLDGWMDFGTH</sequence>
<organism evidence="1 2">
    <name type="scientific">Molorchus minor</name>
    <dbReference type="NCBI Taxonomy" id="1323400"/>
    <lineage>
        <taxon>Eukaryota</taxon>
        <taxon>Metazoa</taxon>
        <taxon>Ecdysozoa</taxon>
        <taxon>Arthropoda</taxon>
        <taxon>Hexapoda</taxon>
        <taxon>Insecta</taxon>
        <taxon>Pterygota</taxon>
        <taxon>Neoptera</taxon>
        <taxon>Endopterygota</taxon>
        <taxon>Coleoptera</taxon>
        <taxon>Polyphaga</taxon>
        <taxon>Cucujiformia</taxon>
        <taxon>Chrysomeloidea</taxon>
        <taxon>Cerambycidae</taxon>
        <taxon>Lamiinae</taxon>
        <taxon>Monochamini</taxon>
        <taxon>Molorchus</taxon>
    </lineage>
</organism>
<protein>
    <submittedName>
        <fullName evidence="1">Uncharacterized protein</fullName>
    </submittedName>
</protein>
<gene>
    <name evidence="1" type="ORF">NQ317_019601</name>
</gene>